<gene>
    <name evidence="2" type="ORF">GI584_17670</name>
</gene>
<accession>A0A5Q2TM61</accession>
<dbReference type="RefSeq" id="WP_153792035.1">
    <property type="nucleotide sequence ID" value="NZ_CP045915.1"/>
</dbReference>
<dbReference type="AlphaFoldDB" id="A0A5Q2TM61"/>
<dbReference type="Proteomes" id="UP000339690">
    <property type="component" value="Chromosome"/>
</dbReference>
<dbReference type="InterPro" id="IPR029441">
    <property type="entry name" value="Cass2"/>
</dbReference>
<dbReference type="SUPFAM" id="SSF55136">
    <property type="entry name" value="Probable bacterial effector-binding domain"/>
    <property type="match status" value="1"/>
</dbReference>
<evidence type="ECO:0000259" key="1">
    <source>
        <dbReference type="SMART" id="SM00871"/>
    </source>
</evidence>
<dbReference type="KEGG" id="grc:GI584_17670"/>
<organism evidence="2 3">
    <name type="scientific">Gracilibacillus salitolerans</name>
    <dbReference type="NCBI Taxonomy" id="2663022"/>
    <lineage>
        <taxon>Bacteria</taxon>
        <taxon>Bacillati</taxon>
        <taxon>Bacillota</taxon>
        <taxon>Bacilli</taxon>
        <taxon>Bacillales</taxon>
        <taxon>Bacillaceae</taxon>
        <taxon>Gracilibacillus</taxon>
    </lineage>
</organism>
<dbReference type="Pfam" id="PF14526">
    <property type="entry name" value="Cass2"/>
    <property type="match status" value="1"/>
</dbReference>
<reference evidence="2 3" key="1">
    <citation type="submission" date="2019-11" db="EMBL/GenBank/DDBJ databases">
        <title>Gracilibacillus salitolerans sp. nov., a moderate halophile isolated from a saline soil in northwest China.</title>
        <authorList>
            <person name="Gan L."/>
        </authorList>
    </citation>
    <scope>NUCLEOTIDE SEQUENCE [LARGE SCALE GENOMIC DNA]</scope>
    <source>
        <strain evidence="2 3">SCU50</strain>
    </source>
</reference>
<evidence type="ECO:0000313" key="3">
    <source>
        <dbReference type="Proteomes" id="UP000339690"/>
    </source>
</evidence>
<protein>
    <submittedName>
        <fullName evidence="2">GyrI-like domain-containing protein</fullName>
    </submittedName>
</protein>
<dbReference type="SMART" id="SM00871">
    <property type="entry name" value="AraC_E_bind"/>
    <property type="match status" value="1"/>
</dbReference>
<dbReference type="InterPro" id="IPR010499">
    <property type="entry name" value="AraC_E-bd"/>
</dbReference>
<dbReference type="EMBL" id="CP045915">
    <property type="protein sequence ID" value="QGH35765.1"/>
    <property type="molecule type" value="Genomic_DNA"/>
</dbReference>
<keyword evidence="3" id="KW-1185">Reference proteome</keyword>
<name>A0A5Q2TM61_9BACI</name>
<feature type="domain" description="AraC effector-binding" evidence="1">
    <location>
        <begin position="1"/>
        <end position="144"/>
    </location>
</feature>
<sequence>MNIVKKAEMTVVGIKIKRDWKGLIREMPVKWDEFNNRLAEVKQRKSDTMMDISLEENDAIYTQCICVEVENQVEVPEGMEMIVIPSASYLYHKHEGSLVSIAQSFGEMYQYGKEHELALETMKIDIGYTMQGDETIHDLYIKINEQ</sequence>
<proteinExistence type="predicted"/>
<dbReference type="InterPro" id="IPR011256">
    <property type="entry name" value="Reg_factor_effector_dom_sf"/>
</dbReference>
<dbReference type="Gene3D" id="3.20.80.10">
    <property type="entry name" value="Regulatory factor, effector binding domain"/>
    <property type="match status" value="1"/>
</dbReference>
<evidence type="ECO:0000313" key="2">
    <source>
        <dbReference type="EMBL" id="QGH35765.1"/>
    </source>
</evidence>